<protein>
    <recommendedName>
        <fullName evidence="3">Fimbrial protein</fullName>
    </recommendedName>
</protein>
<evidence type="ECO:0008006" key="3">
    <source>
        <dbReference type="Google" id="ProtNLM"/>
    </source>
</evidence>
<evidence type="ECO:0000313" key="2">
    <source>
        <dbReference type="EMBL" id="EAN2044022.1"/>
    </source>
</evidence>
<reference evidence="2" key="1">
    <citation type="submission" date="2018-10" db="EMBL/GenBank/DDBJ databases">
        <authorList>
            <consortium name="PulseNet: The National Subtyping Network for Foodborne Disease Surveillance"/>
            <person name="Tarr C.L."/>
            <person name="Trees E."/>
            <person name="Katz L.S."/>
            <person name="Carleton-Romer H.A."/>
            <person name="Stroika S."/>
            <person name="Kucerova Z."/>
            <person name="Roache K.F."/>
            <person name="Sabol A.L."/>
            <person name="Besser J."/>
            <person name="Gerner-Smidt P."/>
        </authorList>
    </citation>
    <scope>NUCLEOTIDE SEQUENCE</scope>
    <source>
        <strain evidence="2">PNUSAS056738</strain>
    </source>
</reference>
<evidence type="ECO:0000256" key="1">
    <source>
        <dbReference type="SAM" id="SignalP"/>
    </source>
</evidence>
<comment type="caution">
    <text evidence="2">The sequence shown here is derived from an EMBL/GenBank/DDBJ whole genome shotgun (WGS) entry which is preliminary data.</text>
</comment>
<proteinExistence type="predicted"/>
<organism evidence="2">
    <name type="scientific">Salmonella enterica</name>
    <name type="common">Salmonella choleraesuis</name>
    <dbReference type="NCBI Taxonomy" id="28901"/>
    <lineage>
        <taxon>Bacteria</taxon>
        <taxon>Pseudomonadati</taxon>
        <taxon>Pseudomonadota</taxon>
        <taxon>Gammaproteobacteria</taxon>
        <taxon>Enterobacterales</taxon>
        <taxon>Enterobacteriaceae</taxon>
        <taxon>Salmonella</taxon>
    </lineage>
</organism>
<dbReference type="EMBL" id="AACXJM010000103">
    <property type="protein sequence ID" value="EAN2044022.1"/>
    <property type="molecule type" value="Genomic_DNA"/>
</dbReference>
<sequence>MKQMFKPYTRLLFIFSAIMLPTIVLATEYSNINEGTRSKAAISAMTTVPSAGHRPITPDSDIKWKTATLEELISLTPLPGFAFYPKDRKVYIDRDNDYGAKESNAGDKHWPSCQISRMHKSGHEEIVLPYTSCKGIETNYKITRADVGSQLKLDMQYVTNNTSTPGYTASPDRSLVKSFYSGEVHLPPDPTRSRWNIPTTSLIQNQTGIMDVTVIDENGHLMDNINPALRSISDCGGHVVNTRVENYGNGVYSVRFWVPSVPATPCKISLGNLTYAGAVIIDGSILPDIDVRRRN</sequence>
<name>A0A5T3EME2_SALER</name>
<accession>A0A5T3EME2</accession>
<feature type="signal peptide" evidence="1">
    <location>
        <begin position="1"/>
        <end position="26"/>
    </location>
</feature>
<dbReference type="AlphaFoldDB" id="A0A5T3EME2"/>
<keyword evidence="1" id="KW-0732">Signal</keyword>
<feature type="chain" id="PRO_5026344193" description="Fimbrial protein" evidence="1">
    <location>
        <begin position="27"/>
        <end position="295"/>
    </location>
</feature>
<gene>
    <name evidence="2" type="ORF">D9N54_25050</name>
</gene>